<evidence type="ECO:0000313" key="1">
    <source>
        <dbReference type="EMBL" id="GGX53583.1"/>
    </source>
</evidence>
<dbReference type="Proteomes" id="UP000653343">
    <property type="component" value="Unassembled WGS sequence"/>
</dbReference>
<name>A0ABQ2Y4V0_9BURK</name>
<accession>A0ABQ2Y4V0</accession>
<sequence>MSAPSDFSVSLFWQQCRQLATAALLSAAVLLCALMLLTGADSCSVISLRTLASDSIRHPCTPAGVQVDIHPQSYRIEACWETSSLQLRYLRTGVWAFASPGLHSQMPAWSAYFPSLLTENQTTKQDDEFNT</sequence>
<dbReference type="EMBL" id="BMYU01000012">
    <property type="protein sequence ID" value="GGX53583.1"/>
    <property type="molecule type" value="Genomic_DNA"/>
</dbReference>
<organism evidence="1 2">
    <name type="scientific">Undibacterium squillarum</name>
    <dbReference type="NCBI Taxonomy" id="1131567"/>
    <lineage>
        <taxon>Bacteria</taxon>
        <taxon>Pseudomonadati</taxon>
        <taxon>Pseudomonadota</taxon>
        <taxon>Betaproteobacteria</taxon>
        <taxon>Burkholderiales</taxon>
        <taxon>Oxalobacteraceae</taxon>
        <taxon>Undibacterium</taxon>
    </lineage>
</organism>
<keyword evidence="2" id="KW-1185">Reference proteome</keyword>
<gene>
    <name evidence="1" type="ORF">GCM10010946_35280</name>
</gene>
<proteinExistence type="predicted"/>
<protein>
    <submittedName>
        <fullName evidence="1">Uncharacterized protein</fullName>
    </submittedName>
</protein>
<reference evidence="2" key="1">
    <citation type="journal article" date="2019" name="Int. J. Syst. Evol. Microbiol.">
        <title>The Global Catalogue of Microorganisms (GCM) 10K type strain sequencing project: providing services to taxonomists for standard genome sequencing and annotation.</title>
        <authorList>
            <consortium name="The Broad Institute Genomics Platform"/>
            <consortium name="The Broad Institute Genome Sequencing Center for Infectious Disease"/>
            <person name="Wu L."/>
            <person name="Ma J."/>
        </authorList>
    </citation>
    <scope>NUCLEOTIDE SEQUENCE [LARGE SCALE GENOMIC DNA]</scope>
    <source>
        <strain evidence="2">KCTC 23917</strain>
    </source>
</reference>
<evidence type="ECO:0000313" key="2">
    <source>
        <dbReference type="Proteomes" id="UP000653343"/>
    </source>
</evidence>
<dbReference type="RefSeq" id="WP_189358912.1">
    <property type="nucleotide sequence ID" value="NZ_BMYU01000012.1"/>
</dbReference>
<comment type="caution">
    <text evidence="1">The sequence shown here is derived from an EMBL/GenBank/DDBJ whole genome shotgun (WGS) entry which is preliminary data.</text>
</comment>